<organism evidence="1">
    <name type="scientific">marine sediment metagenome</name>
    <dbReference type="NCBI Taxonomy" id="412755"/>
    <lineage>
        <taxon>unclassified sequences</taxon>
        <taxon>metagenomes</taxon>
        <taxon>ecological metagenomes</taxon>
    </lineage>
</organism>
<proteinExistence type="predicted"/>
<dbReference type="AlphaFoldDB" id="X1I0N8"/>
<gene>
    <name evidence="1" type="ORF">S03H2_50071</name>
</gene>
<evidence type="ECO:0000313" key="1">
    <source>
        <dbReference type="EMBL" id="GAH62885.1"/>
    </source>
</evidence>
<protein>
    <submittedName>
        <fullName evidence="1">Uncharacterized protein</fullName>
    </submittedName>
</protein>
<accession>X1I0N8</accession>
<reference evidence="1" key="1">
    <citation type="journal article" date="2014" name="Front. Microbiol.">
        <title>High frequency of phylogenetically diverse reductive dehalogenase-homologous genes in deep subseafloor sedimentary metagenomes.</title>
        <authorList>
            <person name="Kawai M."/>
            <person name="Futagami T."/>
            <person name="Toyoda A."/>
            <person name="Takaki Y."/>
            <person name="Nishi S."/>
            <person name="Hori S."/>
            <person name="Arai W."/>
            <person name="Tsubouchi T."/>
            <person name="Morono Y."/>
            <person name="Uchiyama I."/>
            <person name="Ito T."/>
            <person name="Fujiyama A."/>
            <person name="Inagaki F."/>
            <person name="Takami H."/>
        </authorList>
    </citation>
    <scope>NUCLEOTIDE SEQUENCE</scope>
    <source>
        <strain evidence="1">Expedition CK06-06</strain>
    </source>
</reference>
<feature type="non-terminal residue" evidence="1">
    <location>
        <position position="1"/>
    </location>
</feature>
<comment type="caution">
    <text evidence="1">The sequence shown here is derived from an EMBL/GenBank/DDBJ whole genome shotgun (WGS) entry which is preliminary data.</text>
</comment>
<sequence>LDGAGDAWAQPLDVSDIVESGSKYEFRFQVDSDDAGEVHYTTSFVLVLIYKMGG</sequence>
<dbReference type="EMBL" id="BARU01031679">
    <property type="protein sequence ID" value="GAH62885.1"/>
    <property type="molecule type" value="Genomic_DNA"/>
</dbReference>
<name>X1I0N8_9ZZZZ</name>